<sequence>MVPLEDLPNKENGTAAPQHSRESIVENGTDVSNVTKKDGLPSPNLSKRSSDCSKRPRIRCTTEAIGLKGQEDERMSPGSTSSSCLPYHSTSHLNTPPYDLLGASAVSPTTSSSSDSSSSSPLAQAHNPAGDDDDADNDGDSEDITLYCKWDNCGMIFNQPELLYNHLCHDHVGRKSHKNLQLNCHWGDCTTKTEKRDHITSHLRVHVPLKPFGCSTCSKKFKRPQDLKKHLKIHLESGGILKRKRGPKLGSKRTSKKNKSSASDAVSSCSASVPSGIAGSFKSHSTSPQILPPLPVGISQHLPSQQQQQQQQRAISLNQLCSDELSQYKPVYSPQLSARLQTILPPLYYNNGSTVSQGANSQSMNVYEDGCSNKTIANATQFFTKLSRNMTNNYILQQSSGSTESSSSSGRIPLAQTSYVQPPNAPSYQSVQGGSSISATANTATYVPVRLAKYPTGPSLTEHLPPLHSNTAGGVFNRQSQYAMPHYPSVRAAPSYSSSGCSILPPLQSKIPMLPSRRTMAGGTSLKPNWEFSLNQKSCTNDIIMSKLAIEEVDDESEIEDDFVEMLGIVNIIKDYLLCCVMEDLDDEESEDKDEENAFLQESLEKLSLQNQMGTNSVRILTKYPKILV</sequence>
<feature type="compositionally biased region" description="Polar residues" evidence="17">
    <location>
        <begin position="77"/>
        <end position="94"/>
    </location>
</feature>
<name>C7GIQ9_YEAS2</name>
<feature type="region of interest" description="Disordered" evidence="17">
    <location>
        <begin position="1"/>
        <end position="138"/>
    </location>
</feature>
<keyword evidence="4" id="KW-0678">Repressor</keyword>
<comment type="similarity">
    <text evidence="14">Belongs to the pacC/RIM101 family.</text>
</comment>
<dbReference type="InterPro" id="IPR013087">
    <property type="entry name" value="Znf_C2H2_type"/>
</dbReference>
<evidence type="ECO:0000256" key="9">
    <source>
        <dbReference type="ARBA" id="ARBA00023015"/>
    </source>
</evidence>
<keyword evidence="11" id="KW-0010">Activator</keyword>
<dbReference type="SUPFAM" id="SSF57667">
    <property type="entry name" value="beta-beta-alpha zinc fingers"/>
    <property type="match status" value="2"/>
</dbReference>
<dbReference type="GO" id="GO:0005737">
    <property type="term" value="C:cytoplasm"/>
    <property type="evidence" value="ECO:0007669"/>
    <property type="project" value="UniProtKB-SubCell"/>
</dbReference>
<dbReference type="EMBL" id="ACFL01000003">
    <property type="protein sequence ID" value="EEU09298.1"/>
    <property type="molecule type" value="Genomic_DNA"/>
</dbReference>
<feature type="domain" description="C2H2-type" evidence="18">
    <location>
        <begin position="146"/>
        <end position="176"/>
    </location>
</feature>
<dbReference type="InterPro" id="IPR048420">
    <property type="entry name" value="Zap1-like_Znf1"/>
</dbReference>
<accession>C7GIQ9</accession>
<comment type="subcellular location">
    <subcellularLocation>
        <location evidence="2">Cytoplasm</location>
    </subcellularLocation>
    <subcellularLocation>
        <location evidence="1">Nucleus</location>
    </subcellularLocation>
</comment>
<evidence type="ECO:0000256" key="13">
    <source>
        <dbReference type="ARBA" id="ARBA00023242"/>
    </source>
</evidence>
<dbReference type="Pfam" id="PF00096">
    <property type="entry name" value="zf-C2H2"/>
    <property type="match status" value="1"/>
</dbReference>
<dbReference type="PROSITE" id="PS00028">
    <property type="entry name" value="ZINC_FINGER_C2H2_1"/>
    <property type="match status" value="2"/>
</dbReference>
<evidence type="ECO:0000256" key="12">
    <source>
        <dbReference type="ARBA" id="ARBA00023163"/>
    </source>
</evidence>
<keyword evidence="13" id="KW-0539">Nucleus</keyword>
<feature type="compositionally biased region" description="Basic residues" evidence="17">
    <location>
        <begin position="242"/>
        <end position="259"/>
    </location>
</feature>
<dbReference type="Gene3D" id="3.30.160.60">
    <property type="entry name" value="Classic Zinc Finger"/>
    <property type="match status" value="2"/>
</dbReference>
<gene>
    <name evidence="19" type="primary">RIM101</name>
    <name evidence="19" type="ORF">C1Q_00049</name>
</gene>
<feature type="domain" description="C2H2-type" evidence="18">
    <location>
        <begin position="212"/>
        <end position="234"/>
    </location>
</feature>
<keyword evidence="5" id="KW-0479">Metal-binding</keyword>
<dbReference type="GO" id="GO:0045944">
    <property type="term" value="P:positive regulation of transcription by RNA polymerase II"/>
    <property type="evidence" value="ECO:0007669"/>
    <property type="project" value="TreeGrafter"/>
</dbReference>
<keyword evidence="7 16" id="KW-0863">Zinc-finger</keyword>
<proteinExistence type="inferred from homology"/>
<dbReference type="InterPro" id="IPR050806">
    <property type="entry name" value="pacC/RIM101"/>
</dbReference>
<evidence type="ECO:0000256" key="5">
    <source>
        <dbReference type="ARBA" id="ARBA00022723"/>
    </source>
</evidence>
<reference evidence="19 20" key="1">
    <citation type="journal article" date="2009" name="Genome Res.">
        <title>Genome structure of a Saccharomyces cerevisiae strain widely used in bioethanol production.</title>
        <authorList>
            <person name="Argueso J.L."/>
            <person name="Carazzolle M.F."/>
            <person name="Mieczkowski P.A."/>
            <person name="Duarte F.M."/>
            <person name="Netto O.V."/>
            <person name="Missawa S.K."/>
            <person name="Galzerani F."/>
            <person name="Costa G.G."/>
            <person name="Vidal R.O."/>
            <person name="Noronha M.F."/>
            <person name="Dominska M."/>
            <person name="Andrietta M.G."/>
            <person name="Andrietta S.R."/>
            <person name="Cunha A.F."/>
            <person name="Gomes L.H."/>
            <person name="Tavares F.C."/>
            <person name="Alcarde A.R."/>
            <person name="Dietrich F.S."/>
            <person name="McCusker J.H."/>
            <person name="Petes T.D."/>
            <person name="Pereira G.A."/>
        </authorList>
    </citation>
    <scope>NUCLEOTIDE SEQUENCE [LARGE SCALE GENOMIC DNA]</scope>
    <source>
        <strain evidence="19 20">JAY291</strain>
    </source>
</reference>
<keyword evidence="3" id="KW-0963">Cytoplasm</keyword>
<evidence type="ECO:0000256" key="4">
    <source>
        <dbReference type="ARBA" id="ARBA00022491"/>
    </source>
</evidence>
<evidence type="ECO:0000313" key="20">
    <source>
        <dbReference type="Proteomes" id="UP000008073"/>
    </source>
</evidence>
<dbReference type="Proteomes" id="UP000008073">
    <property type="component" value="Unassembled WGS sequence"/>
</dbReference>
<evidence type="ECO:0000256" key="10">
    <source>
        <dbReference type="ARBA" id="ARBA00023125"/>
    </source>
</evidence>
<evidence type="ECO:0000256" key="16">
    <source>
        <dbReference type="PROSITE-ProRule" id="PRU00042"/>
    </source>
</evidence>
<dbReference type="GO" id="GO:0003677">
    <property type="term" value="F:DNA binding"/>
    <property type="evidence" value="ECO:0007669"/>
    <property type="project" value="UniProtKB-KW"/>
</dbReference>
<evidence type="ECO:0000256" key="6">
    <source>
        <dbReference type="ARBA" id="ARBA00022737"/>
    </source>
</evidence>
<dbReference type="GO" id="GO:0008270">
    <property type="term" value="F:zinc ion binding"/>
    <property type="evidence" value="ECO:0007669"/>
    <property type="project" value="UniProtKB-KW"/>
</dbReference>
<feature type="domain" description="C2H2-type" evidence="18">
    <location>
        <begin position="182"/>
        <end position="211"/>
    </location>
</feature>
<evidence type="ECO:0000256" key="15">
    <source>
        <dbReference type="ARBA" id="ARBA00039490"/>
    </source>
</evidence>
<keyword evidence="9" id="KW-0805">Transcription regulation</keyword>
<comment type="caution">
    <text evidence="19">The sequence shown here is derived from an EMBL/GenBank/DDBJ whole genome shotgun (WGS) entry which is preliminary data.</text>
</comment>
<evidence type="ECO:0000313" key="19">
    <source>
        <dbReference type="EMBL" id="EEU09298.1"/>
    </source>
</evidence>
<evidence type="ECO:0000256" key="17">
    <source>
        <dbReference type="SAM" id="MobiDB-lite"/>
    </source>
</evidence>
<evidence type="ECO:0000256" key="3">
    <source>
        <dbReference type="ARBA" id="ARBA00022490"/>
    </source>
</evidence>
<dbReference type="SMART" id="SM00355">
    <property type="entry name" value="ZnF_C2H2"/>
    <property type="match status" value="3"/>
</dbReference>
<dbReference type="GO" id="GO:0005634">
    <property type="term" value="C:nucleus"/>
    <property type="evidence" value="ECO:0007669"/>
    <property type="project" value="UniProtKB-SubCell"/>
</dbReference>
<dbReference type="FunFam" id="3.30.160.60:FF:001369">
    <property type="entry name" value="pH-response transcription factor pacC/RIM101"/>
    <property type="match status" value="1"/>
</dbReference>
<feature type="region of interest" description="Disordered" evidence="17">
    <location>
        <begin position="280"/>
        <end position="314"/>
    </location>
</feature>
<feature type="compositionally biased region" description="Low complexity" evidence="17">
    <location>
        <begin position="107"/>
        <end position="121"/>
    </location>
</feature>
<evidence type="ECO:0000256" key="2">
    <source>
        <dbReference type="ARBA" id="ARBA00004496"/>
    </source>
</evidence>
<dbReference type="Pfam" id="PF21816">
    <property type="entry name" value="Zap1_zf1"/>
    <property type="match status" value="1"/>
</dbReference>
<dbReference type="PANTHER" id="PTHR47257:SF1">
    <property type="entry name" value="PH-RESPONSE TRANSCRIPTION FACTOR PACC_RIM101"/>
    <property type="match status" value="1"/>
</dbReference>
<dbReference type="PANTHER" id="PTHR47257">
    <property type="entry name" value="PH-RESPONSE TRANSCRIPTION FACTOR PACC/RIM101"/>
    <property type="match status" value="1"/>
</dbReference>
<protein>
    <recommendedName>
        <fullName evidence="15">pH-response transcription factor pacC/RIM101</fullName>
    </recommendedName>
</protein>
<evidence type="ECO:0000256" key="14">
    <source>
        <dbReference type="ARBA" id="ARBA00038089"/>
    </source>
</evidence>
<dbReference type="PROSITE" id="PS50157">
    <property type="entry name" value="ZINC_FINGER_C2H2_2"/>
    <property type="match status" value="3"/>
</dbReference>
<dbReference type="FunFam" id="3.30.160.60:FF:000340">
    <property type="entry name" value="zinc finger protein 473 isoform X1"/>
    <property type="match status" value="1"/>
</dbReference>
<evidence type="ECO:0000256" key="11">
    <source>
        <dbReference type="ARBA" id="ARBA00023159"/>
    </source>
</evidence>
<keyword evidence="10" id="KW-0238">DNA-binding</keyword>
<organism evidence="19 20">
    <name type="scientific">Saccharomyces cerevisiae (strain JAY291)</name>
    <name type="common">Baker's yeast</name>
    <dbReference type="NCBI Taxonomy" id="574961"/>
    <lineage>
        <taxon>Eukaryota</taxon>
        <taxon>Fungi</taxon>
        <taxon>Dikarya</taxon>
        <taxon>Ascomycota</taxon>
        <taxon>Saccharomycotina</taxon>
        <taxon>Saccharomycetes</taxon>
        <taxon>Saccharomycetales</taxon>
        <taxon>Saccharomycetaceae</taxon>
        <taxon>Saccharomyces</taxon>
    </lineage>
</organism>
<feature type="region of interest" description="Disordered" evidence="17">
    <location>
        <begin position="242"/>
        <end position="268"/>
    </location>
</feature>
<dbReference type="OrthoDB" id="6155966at2759"/>
<keyword evidence="8" id="KW-0862">Zinc</keyword>
<keyword evidence="6" id="KW-0677">Repeat</keyword>
<evidence type="ECO:0000256" key="1">
    <source>
        <dbReference type="ARBA" id="ARBA00004123"/>
    </source>
</evidence>
<keyword evidence="12" id="KW-0804">Transcription</keyword>
<evidence type="ECO:0000259" key="18">
    <source>
        <dbReference type="PROSITE" id="PS50157"/>
    </source>
</evidence>
<dbReference type="InterPro" id="IPR036236">
    <property type="entry name" value="Znf_C2H2_sf"/>
</dbReference>
<dbReference type="AlphaFoldDB" id="C7GIQ9"/>
<evidence type="ECO:0000256" key="8">
    <source>
        <dbReference type="ARBA" id="ARBA00022833"/>
    </source>
</evidence>
<evidence type="ECO:0000256" key="7">
    <source>
        <dbReference type="ARBA" id="ARBA00022771"/>
    </source>
</evidence>
<dbReference type="GO" id="GO:0071469">
    <property type="term" value="P:cellular response to alkaline pH"/>
    <property type="evidence" value="ECO:0007669"/>
    <property type="project" value="UniProtKB-ARBA"/>
</dbReference>